<evidence type="ECO:0000313" key="14">
    <source>
        <dbReference type="EMBL" id="OUM88324.1"/>
    </source>
</evidence>
<comment type="caution">
    <text evidence="14">The sequence shown here is derived from an EMBL/GenBank/DDBJ whole genome shotgun (WGS) entry which is preliminary data.</text>
</comment>
<dbReference type="EMBL" id="LZRT01000062">
    <property type="protein sequence ID" value="OUM88324.1"/>
    <property type="molecule type" value="Genomic_DNA"/>
</dbReference>
<reference evidence="15" key="1">
    <citation type="submission" date="2016-06" db="EMBL/GenBank/DDBJ databases">
        <authorList>
            <person name="Nascimento L."/>
            <person name="Pereira R.V."/>
            <person name="Martins L.F."/>
            <person name="Quaggio R.B."/>
            <person name="Silva A.M."/>
            <person name="Setubal J.C."/>
        </authorList>
    </citation>
    <scope>NUCLEOTIDE SEQUENCE [LARGE SCALE GENOMIC DNA]</scope>
</reference>
<keyword evidence="4" id="KW-0690">Ribosome biogenesis</keyword>
<evidence type="ECO:0000256" key="6">
    <source>
        <dbReference type="ARBA" id="ARBA00022801"/>
    </source>
</evidence>
<dbReference type="PIRSF" id="PIRSF006230">
    <property type="entry name" value="MG442"/>
    <property type="match status" value="1"/>
</dbReference>
<dbReference type="InterPro" id="IPR023179">
    <property type="entry name" value="GTP-bd_ortho_bundle_sf"/>
</dbReference>
<dbReference type="GO" id="GO:0003924">
    <property type="term" value="F:GTPase activity"/>
    <property type="evidence" value="ECO:0007669"/>
    <property type="project" value="TreeGrafter"/>
</dbReference>
<comment type="function">
    <text evidence="11">Required for a late step of 50S ribosomal subunit assembly. Has GTPase activity.</text>
</comment>
<dbReference type="PANTHER" id="PTHR45782:SF4">
    <property type="entry name" value="MITOCHONDRIAL RIBOSOME-ASSOCIATED GTPASE 1"/>
    <property type="match status" value="1"/>
</dbReference>
<feature type="domain" description="CP-type G" evidence="13">
    <location>
        <begin position="13"/>
        <end position="177"/>
    </location>
</feature>
<dbReference type="NCBIfam" id="TIGR03596">
    <property type="entry name" value="GTPase_YlqF"/>
    <property type="match status" value="1"/>
</dbReference>
<dbReference type="PRINTS" id="PR00326">
    <property type="entry name" value="GTP1OBG"/>
</dbReference>
<dbReference type="GO" id="GO:0005525">
    <property type="term" value="F:GTP binding"/>
    <property type="evidence" value="ECO:0007669"/>
    <property type="project" value="UniProtKB-KW"/>
</dbReference>
<keyword evidence="7" id="KW-0694">RNA-binding</keyword>
<dbReference type="PANTHER" id="PTHR45782">
    <property type="entry name" value="MITOCHONDRIAL RIBOSOME-ASSOCIATED GTPASE 1"/>
    <property type="match status" value="1"/>
</dbReference>
<dbReference type="InterPro" id="IPR016478">
    <property type="entry name" value="GTPase_MTG1"/>
</dbReference>
<dbReference type="Pfam" id="PF01926">
    <property type="entry name" value="MMR_HSR1"/>
    <property type="match status" value="1"/>
</dbReference>
<keyword evidence="5 11" id="KW-0547">Nucleotide-binding</keyword>
<dbReference type="GO" id="GO:0003723">
    <property type="term" value="F:RNA binding"/>
    <property type="evidence" value="ECO:0007669"/>
    <property type="project" value="UniProtKB-KW"/>
</dbReference>
<comment type="similarity">
    <text evidence="11">Belongs to the TRAFAC class YlqF/YawG GTPase family. MTG1 subfamily.</text>
</comment>
<dbReference type="Proteomes" id="UP000196475">
    <property type="component" value="Unassembled WGS sequence"/>
</dbReference>
<feature type="binding site" evidence="12">
    <location>
        <begin position="129"/>
        <end position="134"/>
    </location>
    <ligand>
        <name>GTP</name>
        <dbReference type="ChEBI" id="CHEBI:37565"/>
    </ligand>
</feature>
<feature type="binding site" evidence="12">
    <location>
        <begin position="85"/>
        <end position="86"/>
    </location>
    <ligand>
        <name>GTP</name>
        <dbReference type="ChEBI" id="CHEBI:37565"/>
    </ligand>
</feature>
<dbReference type="GO" id="GO:0006412">
    <property type="term" value="P:translation"/>
    <property type="evidence" value="ECO:0007669"/>
    <property type="project" value="TreeGrafter"/>
</dbReference>
<evidence type="ECO:0000256" key="7">
    <source>
        <dbReference type="ARBA" id="ARBA00022884"/>
    </source>
</evidence>
<keyword evidence="8 11" id="KW-0342">GTP-binding</keyword>
<dbReference type="SUPFAM" id="SSF52540">
    <property type="entry name" value="P-loop containing nucleoside triphosphate hydrolases"/>
    <property type="match status" value="1"/>
</dbReference>
<dbReference type="InterPro" id="IPR006073">
    <property type="entry name" value="GTP-bd"/>
</dbReference>
<dbReference type="InterPro" id="IPR019991">
    <property type="entry name" value="GTP-bd_ribosome_bgen"/>
</dbReference>
<protein>
    <recommendedName>
        <fullName evidence="2 11">Ribosome biogenesis GTPase A</fullName>
    </recommendedName>
</protein>
<evidence type="ECO:0000256" key="5">
    <source>
        <dbReference type="ARBA" id="ARBA00022741"/>
    </source>
</evidence>
<dbReference type="GO" id="GO:0005737">
    <property type="term" value="C:cytoplasm"/>
    <property type="evidence" value="ECO:0007669"/>
    <property type="project" value="UniProtKB-SubCell"/>
</dbReference>
<evidence type="ECO:0000256" key="12">
    <source>
        <dbReference type="PIRSR" id="PIRSR006230-1"/>
    </source>
</evidence>
<keyword evidence="6" id="KW-0378">Hydrolase</keyword>
<feature type="binding site" evidence="12">
    <location>
        <begin position="57"/>
        <end position="60"/>
    </location>
    <ligand>
        <name>GTP</name>
        <dbReference type="ChEBI" id="CHEBI:37565"/>
    </ligand>
</feature>
<comment type="subunit">
    <text evidence="10">Interacts with ctc. Interacts with the immature 50S ribosome subunit. 2 molecules of rbgA bind to one 50S subunit.</text>
</comment>
<name>A0A1Y3PMP0_9BACI</name>
<sequence length="290" mass="32613">MVHWYPGHMAKATRQIRERLKQVEVVLELLDARLPLSSRNPQIDQLVQGKPRLVLFNKADLADPQATEQWIAWFAALEQPVLPVNSLTGQGVEQIIPKCEQLLREKRLALEKKGVKPPPIRAMILGIPNVGKSTLINRLLSRKAAQTGNRPGVTQQQQWYTIRGKFQLLDTPGVLWPKLGDEGVGYRLAASGAVKDEILDIVEVALFALRLLRERYLALLLQRYNLPSLQGEPWEWLAAIGKRRGCLIAGGEVDLEKAANLFLQELRTGKIGRISLEWPPLPESSKQDVE</sequence>
<evidence type="ECO:0000256" key="2">
    <source>
        <dbReference type="ARBA" id="ARBA00014898"/>
    </source>
</evidence>
<evidence type="ECO:0000256" key="11">
    <source>
        <dbReference type="PIRNR" id="PIRNR006230"/>
    </source>
</evidence>
<gene>
    <name evidence="14" type="ORF">BAA01_08095</name>
</gene>
<comment type="function">
    <text evidence="9">Essential protein that is required for a late step of 50S ribosomal subunit assembly. Has GTPase activity that is stimulated by interaction with the immature 50S ribosome subunit. Binds to the 23S rRNA. Required for the association of ribosomal proteins rplP and rpmA with the large subunit.</text>
</comment>
<dbReference type="GO" id="GO:0042254">
    <property type="term" value="P:ribosome biogenesis"/>
    <property type="evidence" value="ECO:0007669"/>
    <property type="project" value="UniProtKB-KW"/>
</dbReference>
<dbReference type="CDD" id="cd01856">
    <property type="entry name" value="YlqF"/>
    <property type="match status" value="1"/>
</dbReference>
<dbReference type="InterPro" id="IPR030378">
    <property type="entry name" value="G_CP_dom"/>
</dbReference>
<evidence type="ECO:0000256" key="8">
    <source>
        <dbReference type="ARBA" id="ARBA00023134"/>
    </source>
</evidence>
<evidence type="ECO:0000256" key="10">
    <source>
        <dbReference type="ARBA" id="ARBA00025856"/>
    </source>
</evidence>
<evidence type="ECO:0000256" key="9">
    <source>
        <dbReference type="ARBA" id="ARBA00025021"/>
    </source>
</evidence>
<dbReference type="Gene3D" id="3.40.50.300">
    <property type="entry name" value="P-loop containing nucleotide triphosphate hydrolases"/>
    <property type="match status" value="1"/>
</dbReference>
<proteinExistence type="inferred from homology"/>
<comment type="subcellular location">
    <subcellularLocation>
        <location evidence="1 11">Cytoplasm</location>
    </subcellularLocation>
</comment>
<dbReference type="PROSITE" id="PS51721">
    <property type="entry name" value="G_CP"/>
    <property type="match status" value="1"/>
</dbReference>
<dbReference type="FunFam" id="3.40.50.300:FF:000590">
    <property type="entry name" value="Ribosome biogenesis GTPase A"/>
    <property type="match status" value="1"/>
</dbReference>
<keyword evidence="3 11" id="KW-0963">Cytoplasm</keyword>
<organism evidence="14 15">
    <name type="scientific">Bacillus thermozeamaize</name>
    <dbReference type="NCBI Taxonomy" id="230954"/>
    <lineage>
        <taxon>Bacteria</taxon>
        <taxon>Bacillati</taxon>
        <taxon>Bacillota</taxon>
        <taxon>Bacilli</taxon>
        <taxon>Bacillales</taxon>
        <taxon>Bacillaceae</taxon>
        <taxon>Bacillus</taxon>
    </lineage>
</organism>
<evidence type="ECO:0000256" key="4">
    <source>
        <dbReference type="ARBA" id="ARBA00022517"/>
    </source>
</evidence>
<dbReference type="InterPro" id="IPR027417">
    <property type="entry name" value="P-loop_NTPase"/>
</dbReference>
<dbReference type="Gene3D" id="1.10.1580.10">
    <property type="match status" value="1"/>
</dbReference>
<evidence type="ECO:0000256" key="3">
    <source>
        <dbReference type="ARBA" id="ARBA00022490"/>
    </source>
</evidence>
<evidence type="ECO:0000259" key="13">
    <source>
        <dbReference type="PROSITE" id="PS51721"/>
    </source>
</evidence>
<evidence type="ECO:0000256" key="1">
    <source>
        <dbReference type="ARBA" id="ARBA00004496"/>
    </source>
</evidence>
<dbReference type="AlphaFoldDB" id="A0A1Y3PMP0"/>
<dbReference type="FunFam" id="1.10.1580.10:FF:000003">
    <property type="entry name" value="Ribosome biogenesis GTPase A"/>
    <property type="match status" value="1"/>
</dbReference>
<evidence type="ECO:0000313" key="15">
    <source>
        <dbReference type="Proteomes" id="UP000196475"/>
    </source>
</evidence>
<feature type="binding site" evidence="12">
    <location>
        <position position="173"/>
    </location>
    <ligand>
        <name>GTP</name>
        <dbReference type="ChEBI" id="CHEBI:37565"/>
    </ligand>
</feature>
<accession>A0A1Y3PMP0</accession>